<dbReference type="GO" id="GO:0001817">
    <property type="term" value="P:regulation of cytokine production"/>
    <property type="evidence" value="ECO:0007669"/>
    <property type="project" value="UniProtKB-ARBA"/>
</dbReference>
<dbReference type="AlphaFoldDB" id="A0A1D2N5F6"/>
<feature type="compositionally biased region" description="Basic and acidic residues" evidence="9">
    <location>
        <begin position="75"/>
        <end position="93"/>
    </location>
</feature>
<keyword evidence="7" id="KW-0788">Thiol protease</keyword>
<dbReference type="PROSITE" id="PS50802">
    <property type="entry name" value="OTU"/>
    <property type="match status" value="1"/>
</dbReference>
<dbReference type="InterPro" id="IPR050704">
    <property type="entry name" value="Peptidase_C85-like"/>
</dbReference>
<feature type="compositionally biased region" description="Polar residues" evidence="9">
    <location>
        <begin position="30"/>
        <end position="74"/>
    </location>
</feature>
<feature type="compositionally biased region" description="Polar residues" evidence="9">
    <location>
        <begin position="423"/>
        <end position="432"/>
    </location>
</feature>
<dbReference type="SUPFAM" id="SSF54001">
    <property type="entry name" value="Cysteine proteinases"/>
    <property type="match status" value="1"/>
</dbReference>
<dbReference type="CDD" id="cd22752">
    <property type="entry name" value="OTU_OTUD5-like"/>
    <property type="match status" value="1"/>
</dbReference>
<dbReference type="Pfam" id="PF02338">
    <property type="entry name" value="OTU"/>
    <property type="match status" value="1"/>
</dbReference>
<dbReference type="GO" id="GO:0051241">
    <property type="term" value="P:negative regulation of multicellular organismal process"/>
    <property type="evidence" value="ECO:0007669"/>
    <property type="project" value="UniProtKB-ARBA"/>
</dbReference>
<evidence type="ECO:0000256" key="8">
    <source>
        <dbReference type="ARBA" id="ARBA00033460"/>
    </source>
</evidence>
<feature type="compositionally biased region" description="Polar residues" evidence="9">
    <location>
        <begin position="139"/>
        <end position="160"/>
    </location>
</feature>
<feature type="domain" description="OTU" evidence="10">
    <location>
        <begin position="194"/>
        <end position="317"/>
    </location>
</feature>
<feature type="compositionally biased region" description="Low complexity" evidence="9">
    <location>
        <begin position="397"/>
        <end position="413"/>
    </location>
</feature>
<dbReference type="OrthoDB" id="409956at2759"/>
<feature type="compositionally biased region" description="Basic residues" evidence="9">
    <location>
        <begin position="98"/>
        <end position="115"/>
    </location>
</feature>
<protein>
    <recommendedName>
        <fullName evidence="3">ubiquitinyl hydrolase 1</fullName>
        <ecNumber evidence="3">3.4.19.12</ecNumber>
    </recommendedName>
    <alternativeName>
        <fullName evidence="8">Deubiquitinating enzyme A</fullName>
    </alternativeName>
</protein>
<evidence type="ECO:0000256" key="9">
    <source>
        <dbReference type="SAM" id="MobiDB-lite"/>
    </source>
</evidence>
<feature type="region of interest" description="Disordered" evidence="9">
    <location>
        <begin position="534"/>
        <end position="554"/>
    </location>
</feature>
<feature type="compositionally biased region" description="Polar residues" evidence="9">
    <location>
        <begin position="541"/>
        <end position="554"/>
    </location>
</feature>
<feature type="region of interest" description="Disordered" evidence="9">
    <location>
        <begin position="1"/>
        <end position="173"/>
    </location>
</feature>
<feature type="region of interest" description="Disordered" evidence="9">
    <location>
        <begin position="392"/>
        <end position="470"/>
    </location>
</feature>
<feature type="compositionally biased region" description="Low complexity" evidence="9">
    <location>
        <begin position="124"/>
        <end position="135"/>
    </location>
</feature>
<evidence type="ECO:0000256" key="4">
    <source>
        <dbReference type="ARBA" id="ARBA00022670"/>
    </source>
</evidence>
<dbReference type="GO" id="GO:0030154">
    <property type="term" value="P:cell differentiation"/>
    <property type="evidence" value="ECO:0007669"/>
    <property type="project" value="UniProtKB-ARBA"/>
</dbReference>
<feature type="compositionally biased region" description="Basic residues" evidence="9">
    <location>
        <begin position="1"/>
        <end position="10"/>
    </location>
</feature>
<organism evidence="11 12">
    <name type="scientific">Orchesella cincta</name>
    <name type="common">Springtail</name>
    <name type="synonym">Podura cincta</name>
    <dbReference type="NCBI Taxonomy" id="48709"/>
    <lineage>
        <taxon>Eukaryota</taxon>
        <taxon>Metazoa</taxon>
        <taxon>Ecdysozoa</taxon>
        <taxon>Arthropoda</taxon>
        <taxon>Hexapoda</taxon>
        <taxon>Collembola</taxon>
        <taxon>Entomobryomorpha</taxon>
        <taxon>Entomobryoidea</taxon>
        <taxon>Orchesellidae</taxon>
        <taxon>Orchesellinae</taxon>
        <taxon>Orchesella</taxon>
    </lineage>
</organism>
<dbReference type="Proteomes" id="UP000094527">
    <property type="component" value="Unassembled WGS sequence"/>
</dbReference>
<dbReference type="InterPro" id="IPR003323">
    <property type="entry name" value="OTU_dom"/>
</dbReference>
<dbReference type="EMBL" id="LJIJ01000205">
    <property type="protein sequence ID" value="ODN00484.1"/>
    <property type="molecule type" value="Genomic_DNA"/>
</dbReference>
<evidence type="ECO:0000256" key="6">
    <source>
        <dbReference type="ARBA" id="ARBA00022801"/>
    </source>
</evidence>
<dbReference type="GO" id="GO:0006508">
    <property type="term" value="P:proteolysis"/>
    <property type="evidence" value="ECO:0007669"/>
    <property type="project" value="UniProtKB-KW"/>
</dbReference>
<dbReference type="GO" id="GO:0010629">
    <property type="term" value="P:negative regulation of gene expression"/>
    <property type="evidence" value="ECO:0007669"/>
    <property type="project" value="UniProtKB-ARBA"/>
</dbReference>
<keyword evidence="12" id="KW-1185">Reference proteome</keyword>
<dbReference type="GO" id="GO:0061578">
    <property type="term" value="F:K63-linked deubiquitinase activity"/>
    <property type="evidence" value="ECO:0007669"/>
    <property type="project" value="TreeGrafter"/>
</dbReference>
<keyword evidence="5" id="KW-0833">Ubl conjugation pathway</keyword>
<comment type="similarity">
    <text evidence="2">Belongs to the peptidase C85 family.</text>
</comment>
<dbReference type="InterPro" id="IPR038765">
    <property type="entry name" value="Papain-like_cys_pep_sf"/>
</dbReference>
<gene>
    <name evidence="11" type="ORF">Ocin01_06204</name>
</gene>
<evidence type="ECO:0000256" key="2">
    <source>
        <dbReference type="ARBA" id="ARBA00010407"/>
    </source>
</evidence>
<dbReference type="EC" id="3.4.19.12" evidence="3"/>
<comment type="caution">
    <text evidence="11">The sequence shown here is derived from an EMBL/GenBank/DDBJ whole genome shotgun (WGS) entry which is preliminary data.</text>
</comment>
<evidence type="ECO:0000256" key="3">
    <source>
        <dbReference type="ARBA" id="ARBA00012759"/>
    </source>
</evidence>
<reference evidence="11 12" key="1">
    <citation type="journal article" date="2016" name="Genome Biol. Evol.">
        <title>Gene Family Evolution Reflects Adaptation to Soil Environmental Stressors in the Genome of the Collembolan Orchesella cincta.</title>
        <authorList>
            <person name="Faddeeva-Vakhrusheva A."/>
            <person name="Derks M.F."/>
            <person name="Anvar S.Y."/>
            <person name="Agamennone V."/>
            <person name="Suring W."/>
            <person name="Smit S."/>
            <person name="van Straalen N.M."/>
            <person name="Roelofs D."/>
        </authorList>
    </citation>
    <scope>NUCLEOTIDE SEQUENCE [LARGE SCALE GENOMIC DNA]</scope>
    <source>
        <tissue evidence="11">Mixed pool</tissue>
    </source>
</reference>
<dbReference type="PANTHER" id="PTHR12419:SF4">
    <property type="entry name" value="OTU DOMAIN-CONTAINING PROTEIN 5"/>
    <property type="match status" value="1"/>
</dbReference>
<comment type="catalytic activity">
    <reaction evidence="1">
        <text>Thiol-dependent hydrolysis of ester, thioester, amide, peptide and isopeptide bonds formed by the C-terminal Gly of ubiquitin (a 76-residue protein attached to proteins as an intracellular targeting signal).</text>
        <dbReference type="EC" id="3.4.19.12"/>
    </reaction>
</comment>
<dbReference type="GO" id="GO:0016579">
    <property type="term" value="P:protein deubiquitination"/>
    <property type="evidence" value="ECO:0007669"/>
    <property type="project" value="TreeGrafter"/>
</dbReference>
<keyword evidence="4" id="KW-0645">Protease</keyword>
<evidence type="ECO:0000313" key="12">
    <source>
        <dbReference type="Proteomes" id="UP000094527"/>
    </source>
</evidence>
<dbReference type="GO" id="GO:0004843">
    <property type="term" value="F:cysteine-type deubiquitinase activity"/>
    <property type="evidence" value="ECO:0007669"/>
    <property type="project" value="UniProtKB-EC"/>
</dbReference>
<accession>A0A1D2N5F6</accession>
<evidence type="ECO:0000259" key="10">
    <source>
        <dbReference type="PROSITE" id="PS50802"/>
    </source>
</evidence>
<dbReference type="PANTHER" id="PTHR12419">
    <property type="entry name" value="OTU DOMAIN CONTAINING PROTEIN"/>
    <property type="match status" value="1"/>
</dbReference>
<evidence type="ECO:0000313" key="11">
    <source>
        <dbReference type="EMBL" id="ODN00484.1"/>
    </source>
</evidence>
<dbReference type="OMA" id="NKMHRDP"/>
<dbReference type="Gene3D" id="3.90.70.80">
    <property type="match status" value="1"/>
</dbReference>
<evidence type="ECO:0000256" key="7">
    <source>
        <dbReference type="ARBA" id="ARBA00022807"/>
    </source>
</evidence>
<evidence type="ECO:0000256" key="5">
    <source>
        <dbReference type="ARBA" id="ARBA00022786"/>
    </source>
</evidence>
<dbReference type="STRING" id="48709.A0A1D2N5F6"/>
<sequence>MTILSKKKGNAAKSDENGDHAVALPHVHNHQQLQLPPESLNSERLFSERSNPSSLWNHSAPHSHSLSIGHNISSNREEKRSNQPHYDEYEHIENGATHGKRRHRVSPMRSTRSKLSRVERDRSSPSSPSAVAVGGMSPKDTNSPTGLVPESSSPDANAYNSEDEYESRQCSQLTEEEWAERERRFEKKMRKKGFMIKKMGEDGACLFRAVSDQVYGDQDMHSVVRKHCMDYIQQNSDYFSQYVTEDFEHYVTRKRLDFVHGNHIEIQAMSEMYNRTIEVFCYTTDPINSFQGAHQTDNEPIRLSYHRGVHYNSLVDPFKATIGVGLGLPGHMPGLADKNVLKDAVRQSEDYQIEQAMLEDKLRATDWEATNEAIEEQVARESYLQWLKDNERRNRRSPVASSSSATVTSASCSGVRSPRPRSHGSNMGSPMSSPFRGEPSFKNSPSRLSPPPSIPGTSKTAAISNAAAPTVQSKTLEIELAKSSSGSPEHTFEVLETATFMNQIPPEMFGLNEWEDAGILAKVLAASQQEYLDNLKRNRESSGSPNPTGNETEK</sequence>
<dbReference type="FunFam" id="3.90.70.80:FF:000002">
    <property type="entry name" value="OTU domain-containing protein 5 isoform X2"/>
    <property type="match status" value="1"/>
</dbReference>
<evidence type="ECO:0000256" key="1">
    <source>
        <dbReference type="ARBA" id="ARBA00000707"/>
    </source>
</evidence>
<keyword evidence="6" id="KW-0378">Hydrolase</keyword>
<proteinExistence type="inferred from homology"/>
<name>A0A1D2N5F6_ORCCI</name>